<sequence>MSVNDSASSPPVAPPASSTSSAPWDDAFDCRMCGQCCQGEGGIVVSPADLARICAFLGMTPEAFEAAYGERRNGKLKVRTGPDGNCVFFAAGRGCTVHEGKPDICRAWPFFRGNLVDADSLGMAKEYCPGIRPDVRHAEFAEAGRAYLAARGLLASDCTCEANALVLDRNKNGDK</sequence>
<dbReference type="PANTHER" id="PTHR35866">
    <property type="entry name" value="PUTATIVE-RELATED"/>
    <property type="match status" value="1"/>
</dbReference>
<dbReference type="PANTHER" id="PTHR35866:SF1">
    <property type="entry name" value="YKGJ FAMILY CYSTEINE CLUSTER PROTEIN"/>
    <property type="match status" value="1"/>
</dbReference>
<proteinExistence type="predicted"/>
<dbReference type="Proteomes" id="UP001194469">
    <property type="component" value="Unassembled WGS sequence"/>
</dbReference>
<evidence type="ECO:0000313" key="2">
    <source>
        <dbReference type="EMBL" id="MBG3876296.1"/>
    </source>
</evidence>
<reference evidence="2 3" key="1">
    <citation type="submission" date="2019-08" db="EMBL/GenBank/DDBJ databases">
        <authorList>
            <person name="Luo N."/>
        </authorList>
    </citation>
    <scope>NUCLEOTIDE SEQUENCE [LARGE SCALE GENOMIC DNA]</scope>
    <source>
        <strain evidence="2 3">NCIMB 9442</strain>
    </source>
</reference>
<accession>A0ABS0J1K5</accession>
<name>A0ABS0J1K5_9BACT</name>
<dbReference type="InterPro" id="IPR005358">
    <property type="entry name" value="Puta_zinc/iron-chelating_dom"/>
</dbReference>
<dbReference type="Pfam" id="PF03692">
    <property type="entry name" value="CxxCxxCC"/>
    <property type="match status" value="1"/>
</dbReference>
<comment type="caution">
    <text evidence="2">The sequence shown here is derived from an EMBL/GenBank/DDBJ whole genome shotgun (WGS) entry which is preliminary data.</text>
</comment>
<evidence type="ECO:0000313" key="3">
    <source>
        <dbReference type="Proteomes" id="UP001194469"/>
    </source>
</evidence>
<evidence type="ECO:0000256" key="1">
    <source>
        <dbReference type="SAM" id="MobiDB-lite"/>
    </source>
</evidence>
<protein>
    <submittedName>
        <fullName evidence="2">YkgJ family cysteine cluster protein</fullName>
    </submittedName>
</protein>
<dbReference type="RefSeq" id="WP_372434963.1">
    <property type="nucleotide sequence ID" value="NZ_VRYY01000098.1"/>
</dbReference>
<gene>
    <name evidence="2" type="ORF">FVW20_04440</name>
</gene>
<keyword evidence="3" id="KW-1185">Reference proteome</keyword>
<dbReference type="EMBL" id="VRYY01000098">
    <property type="protein sequence ID" value="MBG3876296.1"/>
    <property type="molecule type" value="Genomic_DNA"/>
</dbReference>
<feature type="region of interest" description="Disordered" evidence="1">
    <location>
        <begin position="1"/>
        <end position="22"/>
    </location>
</feature>
<organism evidence="2 3">
    <name type="scientific">Nitratidesulfovibrio oxamicus</name>
    <dbReference type="NCBI Taxonomy" id="32016"/>
    <lineage>
        <taxon>Bacteria</taxon>
        <taxon>Pseudomonadati</taxon>
        <taxon>Thermodesulfobacteriota</taxon>
        <taxon>Desulfovibrionia</taxon>
        <taxon>Desulfovibrionales</taxon>
        <taxon>Desulfovibrionaceae</taxon>
        <taxon>Nitratidesulfovibrio</taxon>
    </lineage>
</organism>